<dbReference type="PANTHER" id="PTHR23521">
    <property type="entry name" value="TRANSPORTER MFS SUPERFAMILY"/>
    <property type="match status" value="1"/>
</dbReference>
<feature type="transmembrane region" description="Helical" evidence="7">
    <location>
        <begin position="99"/>
        <end position="115"/>
    </location>
</feature>
<feature type="transmembrane region" description="Helical" evidence="7">
    <location>
        <begin position="386"/>
        <end position="405"/>
    </location>
</feature>
<gene>
    <name evidence="9" type="ORF">PYH69_10440</name>
</gene>
<feature type="transmembrane region" description="Helical" evidence="7">
    <location>
        <begin position="121"/>
        <end position="138"/>
    </location>
</feature>
<evidence type="ECO:0000256" key="2">
    <source>
        <dbReference type="ARBA" id="ARBA00022448"/>
    </source>
</evidence>
<evidence type="ECO:0000256" key="3">
    <source>
        <dbReference type="ARBA" id="ARBA00022475"/>
    </source>
</evidence>
<dbReference type="Proteomes" id="UP001223261">
    <property type="component" value="Chromosome"/>
</dbReference>
<comment type="subcellular location">
    <subcellularLocation>
        <location evidence="1">Cell membrane</location>
        <topology evidence="1">Multi-pass membrane protein</topology>
    </subcellularLocation>
</comment>
<evidence type="ECO:0000259" key="8">
    <source>
        <dbReference type="PROSITE" id="PS50850"/>
    </source>
</evidence>
<keyword evidence="2" id="KW-0813">Transport</keyword>
<dbReference type="Pfam" id="PF07690">
    <property type="entry name" value="MFS_1"/>
    <property type="match status" value="1"/>
</dbReference>
<dbReference type="CDD" id="cd17477">
    <property type="entry name" value="MFS_YcaD_like"/>
    <property type="match status" value="1"/>
</dbReference>
<keyword evidence="6 7" id="KW-0472">Membrane</keyword>
<proteinExistence type="predicted"/>
<dbReference type="GO" id="GO:0005886">
    <property type="term" value="C:plasma membrane"/>
    <property type="evidence" value="ECO:0007669"/>
    <property type="project" value="UniProtKB-SubCell"/>
</dbReference>
<feature type="transmembrane region" description="Helical" evidence="7">
    <location>
        <begin position="34"/>
        <end position="60"/>
    </location>
</feature>
<name>A0AAX3W826_MAMLE</name>
<evidence type="ECO:0000256" key="5">
    <source>
        <dbReference type="ARBA" id="ARBA00022989"/>
    </source>
</evidence>
<reference evidence="9" key="1">
    <citation type="journal article" date="2023" name="Antibiotics">
        <title>Prevalence and Molecular Characterization of Methicillin-Resistant Staphylococci (MRS) and Mammaliicocci (MRM) in Dromedary Camels from Algeria: First Detection of SCCmec-mecC Hybrid in Methicillin-Resistant Mammaliicoccus lentus.</title>
        <authorList>
            <person name="Belhout C."/>
            <person name="Boyen F."/>
            <person name="Vereecke N."/>
            <person name="Theuns S."/>
            <person name="Taibi N."/>
            <person name="Stegger M."/>
            <person name="de la Fe-Rodriguez P.Y."/>
            <person name="Bouayad L."/>
            <person name="Elgroud R."/>
            <person name="Butaye P."/>
        </authorList>
    </citation>
    <scope>NUCLEOTIDE SEQUENCE</scope>
    <source>
        <strain evidence="9">7048</strain>
    </source>
</reference>
<dbReference type="SUPFAM" id="SSF103473">
    <property type="entry name" value="MFS general substrate transporter"/>
    <property type="match status" value="1"/>
</dbReference>
<dbReference type="PROSITE" id="PS50850">
    <property type="entry name" value="MFS"/>
    <property type="match status" value="1"/>
</dbReference>
<dbReference type="GO" id="GO:0022857">
    <property type="term" value="F:transmembrane transporter activity"/>
    <property type="evidence" value="ECO:0007669"/>
    <property type="project" value="InterPro"/>
</dbReference>
<evidence type="ECO:0000256" key="7">
    <source>
        <dbReference type="SAM" id="Phobius"/>
    </source>
</evidence>
<dbReference type="AlphaFoldDB" id="A0AAX3W826"/>
<evidence type="ECO:0000256" key="4">
    <source>
        <dbReference type="ARBA" id="ARBA00022692"/>
    </source>
</evidence>
<feature type="domain" description="Major facilitator superfamily (MFS) profile" evidence="8">
    <location>
        <begin position="34"/>
        <end position="411"/>
    </location>
</feature>
<keyword evidence="5 7" id="KW-1133">Transmembrane helix</keyword>
<dbReference type="PANTHER" id="PTHR23521:SF2">
    <property type="entry name" value="TRANSPORTER MFS SUPERFAMILY"/>
    <property type="match status" value="1"/>
</dbReference>
<evidence type="ECO:0000313" key="10">
    <source>
        <dbReference type="Proteomes" id="UP001223261"/>
    </source>
</evidence>
<evidence type="ECO:0000256" key="1">
    <source>
        <dbReference type="ARBA" id="ARBA00004651"/>
    </source>
</evidence>
<keyword evidence="4 7" id="KW-0812">Transmembrane</keyword>
<dbReference type="InterPro" id="IPR020846">
    <property type="entry name" value="MFS_dom"/>
</dbReference>
<dbReference type="InterPro" id="IPR036259">
    <property type="entry name" value="MFS_trans_sf"/>
</dbReference>
<organism evidence="9 10">
    <name type="scientific">Mammaliicoccus lentus</name>
    <name type="common">Staphylococcus lentus</name>
    <dbReference type="NCBI Taxonomy" id="42858"/>
    <lineage>
        <taxon>Bacteria</taxon>
        <taxon>Bacillati</taxon>
        <taxon>Bacillota</taxon>
        <taxon>Bacilli</taxon>
        <taxon>Bacillales</taxon>
        <taxon>Staphylococcaceae</taxon>
        <taxon>Mammaliicoccus</taxon>
    </lineage>
</organism>
<evidence type="ECO:0000313" key="9">
    <source>
        <dbReference type="EMBL" id="WHI61550.1"/>
    </source>
</evidence>
<dbReference type="EMBL" id="CP118848">
    <property type="protein sequence ID" value="WHI61550.1"/>
    <property type="molecule type" value="Genomic_DNA"/>
</dbReference>
<feature type="transmembrane region" description="Helical" evidence="7">
    <location>
        <begin position="72"/>
        <end position="92"/>
    </location>
</feature>
<feature type="transmembrane region" description="Helical" evidence="7">
    <location>
        <begin position="356"/>
        <end position="380"/>
    </location>
</feature>
<sequence>MSSYKVIYLCDKILKMSNKYVGGYEMKNSSFKKLFIILSIIVAVSGFSQGMLLPLISVIFERSGVSSSLNGLHATSLYIGVFLSSFFIEGLVRRSGFKYMILIGGAIVALSLLLFPVLKTLSIWFILRLLIGIGDNMLHFSTQTWLTHITPKEKLGRTISVYGFSFSAGFMLGPLLAKLVDVSETLPFILSAILSIITISLVLLIHNEFPSSNVRPISMINTLKNFGDVIKTSWIAFMFPLLYGLFEAGLHSNFPVYGLRNGLDVTSITLILPAFSLGAILFQVPIGMFSDLHGRKKVLTGLTLIGSVIFLLGDFLPTTPFIMMALFLTAGLFTGSFYGLGVSFMTDLTPRHNLPAGNLMIAMSFSVGSIIGPMLGGAIIEISNGTVFFTMVASFIFIVFILLLFHKTPTETAQS</sequence>
<accession>A0AAX3W826</accession>
<feature type="transmembrane region" description="Helical" evidence="7">
    <location>
        <begin position="226"/>
        <end position="246"/>
    </location>
</feature>
<feature type="transmembrane region" description="Helical" evidence="7">
    <location>
        <begin position="159"/>
        <end position="180"/>
    </location>
</feature>
<evidence type="ECO:0000256" key="6">
    <source>
        <dbReference type="ARBA" id="ARBA00023136"/>
    </source>
</evidence>
<keyword evidence="3" id="KW-1003">Cell membrane</keyword>
<feature type="transmembrane region" description="Helical" evidence="7">
    <location>
        <begin position="186"/>
        <end position="205"/>
    </location>
</feature>
<feature type="transmembrane region" description="Helical" evidence="7">
    <location>
        <begin position="322"/>
        <end position="344"/>
    </location>
</feature>
<feature type="transmembrane region" description="Helical" evidence="7">
    <location>
        <begin position="298"/>
        <end position="316"/>
    </location>
</feature>
<feature type="transmembrane region" description="Helical" evidence="7">
    <location>
        <begin position="266"/>
        <end position="286"/>
    </location>
</feature>
<dbReference type="InterPro" id="IPR011701">
    <property type="entry name" value="MFS"/>
</dbReference>
<protein>
    <submittedName>
        <fullName evidence="9">MFS transporter</fullName>
    </submittedName>
</protein>
<dbReference type="InterPro" id="IPR047200">
    <property type="entry name" value="MFS_YcaD-like"/>
</dbReference>
<dbReference type="Gene3D" id="1.20.1250.20">
    <property type="entry name" value="MFS general substrate transporter like domains"/>
    <property type="match status" value="2"/>
</dbReference>